<feature type="non-terminal residue" evidence="1">
    <location>
        <position position="1"/>
    </location>
</feature>
<dbReference type="EMBL" id="JAAWVO010051756">
    <property type="protein sequence ID" value="MBN3320475.1"/>
    <property type="molecule type" value="Genomic_DNA"/>
</dbReference>
<dbReference type="Proteomes" id="UP000736164">
    <property type="component" value="Unassembled WGS sequence"/>
</dbReference>
<gene>
    <name evidence="1" type="primary">Zbed5_18</name>
    <name evidence="1" type="ORF">GTO95_0001431</name>
</gene>
<proteinExistence type="predicted"/>
<evidence type="ECO:0000313" key="1">
    <source>
        <dbReference type="EMBL" id="MBN3320475.1"/>
    </source>
</evidence>
<organism evidence="1 2">
    <name type="scientific">Atractosteus spatula</name>
    <name type="common">Alligator gar</name>
    <name type="synonym">Lepisosteus spatula</name>
    <dbReference type="NCBI Taxonomy" id="7917"/>
    <lineage>
        <taxon>Eukaryota</taxon>
        <taxon>Metazoa</taxon>
        <taxon>Chordata</taxon>
        <taxon>Craniata</taxon>
        <taxon>Vertebrata</taxon>
        <taxon>Euteleostomi</taxon>
        <taxon>Actinopterygii</taxon>
        <taxon>Neopterygii</taxon>
        <taxon>Holostei</taxon>
        <taxon>Semionotiformes</taxon>
        <taxon>Lepisosteidae</taxon>
        <taxon>Atractosteus</taxon>
    </lineage>
</organism>
<evidence type="ECO:0000313" key="2">
    <source>
        <dbReference type="Proteomes" id="UP000736164"/>
    </source>
</evidence>
<reference evidence="1" key="1">
    <citation type="journal article" date="2021" name="Cell">
        <title>Tracing the genetic footprints of vertebrate landing in non-teleost ray-finned fishes.</title>
        <authorList>
            <person name="Bi X."/>
            <person name="Wang K."/>
            <person name="Yang L."/>
            <person name="Pan H."/>
            <person name="Jiang H."/>
            <person name="Wei Q."/>
            <person name="Fang M."/>
            <person name="Yu H."/>
            <person name="Zhu C."/>
            <person name="Cai Y."/>
            <person name="He Y."/>
            <person name="Gan X."/>
            <person name="Zeng H."/>
            <person name="Yu D."/>
            <person name="Zhu Y."/>
            <person name="Jiang H."/>
            <person name="Qiu Q."/>
            <person name="Yang H."/>
            <person name="Zhang Y.E."/>
            <person name="Wang W."/>
            <person name="Zhu M."/>
            <person name="He S."/>
            <person name="Zhang G."/>
        </authorList>
    </citation>
    <scope>NUCLEOTIDE SEQUENCE</scope>
    <source>
        <strain evidence="1">Allg_001</strain>
    </source>
</reference>
<dbReference type="PANTHER" id="PTHR45913">
    <property type="entry name" value="EPM2A-INTERACTING PROTEIN 1"/>
    <property type="match status" value="1"/>
</dbReference>
<protein>
    <submittedName>
        <fullName evidence="1">ZBED5 protein</fullName>
    </submittedName>
</protein>
<accession>A0A8J7NZB3</accession>
<comment type="caution">
    <text evidence="1">The sequence shown here is derived from an EMBL/GenBank/DDBJ whole genome shotgun (WGS) entry which is preliminary data.</text>
</comment>
<dbReference type="PANTHER" id="PTHR45913:SF19">
    <property type="entry name" value="LOW QUALITY PROTEIN: ZINC FINGER BED DOMAIN-CONTAINING PROTEIN 5-LIKE"/>
    <property type="match status" value="1"/>
</dbReference>
<keyword evidence="2" id="KW-1185">Reference proteome</keyword>
<sequence length="283" mass="33038">VHYALQADESTDIVNFANLLVFFRYEVNEVRDDLLLCQPMPGHTTGLLTIVFKKINWIEFVTLLRGKVLNSLFELREEFFFMKPLTCRTIYMTNVANKIDSDVLQTMKLNLESLQKDLCKYFPKSDNTFEGIRNPFTMSVQTLSNNLSHSEEEQLLELASDGYLKTKFEQNTLTSFWLDVNSIYPALSEKAVKYLLPLPTFYFCEVGFSLLVGMKTKKQNRLTDMEPQLHLKMTNIDPNISTLTSSQHKQFHPSHQSFLYMGSDFIFFTQFKLGIFYFTFDYK</sequence>
<feature type="non-terminal residue" evidence="1">
    <location>
        <position position="283"/>
    </location>
</feature>
<name>A0A8J7NZB3_ATRSP</name>
<dbReference type="AlphaFoldDB" id="A0A8J7NZB3"/>